<feature type="binding site" evidence="9">
    <location>
        <position position="78"/>
    </location>
    <ligand>
        <name>substrate</name>
    </ligand>
</feature>
<feature type="binding site" evidence="9">
    <location>
        <position position="103"/>
    </location>
    <ligand>
        <name>ATP</name>
        <dbReference type="ChEBI" id="CHEBI:30616"/>
    </ligand>
</feature>
<evidence type="ECO:0000256" key="8">
    <source>
        <dbReference type="ARBA" id="ARBA00029346"/>
    </source>
</evidence>
<dbReference type="EMBL" id="CP019937">
    <property type="protein sequence ID" value="ARO15072.1"/>
    <property type="molecule type" value="Genomic_DNA"/>
</dbReference>
<evidence type="ECO:0000256" key="9">
    <source>
        <dbReference type="HAMAP-Rule" id="MF_00151"/>
    </source>
</evidence>
<comment type="catalytic activity">
    <reaction evidence="8 9">
        <text>(R)-4'-phosphopantetheine + ATP + H(+) = 3'-dephospho-CoA + diphosphate</text>
        <dbReference type="Rhea" id="RHEA:19801"/>
        <dbReference type="ChEBI" id="CHEBI:15378"/>
        <dbReference type="ChEBI" id="CHEBI:30616"/>
        <dbReference type="ChEBI" id="CHEBI:33019"/>
        <dbReference type="ChEBI" id="CHEBI:57328"/>
        <dbReference type="ChEBI" id="CHEBI:61723"/>
        <dbReference type="EC" id="2.7.7.3"/>
    </reaction>
</comment>
<feature type="binding site" evidence="9">
    <location>
        <position position="17"/>
    </location>
    <ligand>
        <name>ATP</name>
        <dbReference type="ChEBI" id="CHEBI:30616"/>
    </ligand>
</feature>
<protein>
    <recommendedName>
        <fullName evidence="9">Phosphopantetheine adenylyltransferase</fullName>
        <ecNumber evidence="9">2.7.7.3</ecNumber>
    </recommendedName>
    <alternativeName>
        <fullName evidence="9">Dephospho-CoA pyrophosphorylase</fullName>
    </alternativeName>
    <alternativeName>
        <fullName evidence="9">Pantetheine-phosphate adenylyltransferase</fullName>
        <shortName evidence="9">PPAT</shortName>
    </alternativeName>
</protein>
<keyword evidence="5 9" id="KW-0067">ATP-binding</keyword>
<evidence type="ECO:0000313" key="11">
    <source>
        <dbReference type="EMBL" id="ARO15072.1"/>
    </source>
</evidence>
<dbReference type="STRING" id="92947.BVG79_01728"/>
<reference evidence="11 12" key="1">
    <citation type="submission" date="2017-02" db="EMBL/GenBank/DDBJ databases">
        <title>Ketogulonicigenium robustum SPU B003 Genome sequencing and assembly.</title>
        <authorList>
            <person name="Li Y."/>
            <person name="Liu L."/>
            <person name="Wang C."/>
            <person name="Zhang M."/>
            <person name="Zhang T."/>
            <person name="Zhang Y."/>
        </authorList>
    </citation>
    <scope>NUCLEOTIDE SEQUENCE [LARGE SCALE GENOMIC DNA]</scope>
    <source>
        <strain evidence="11 12">SPU_B003</strain>
    </source>
</reference>
<dbReference type="NCBIfam" id="TIGR01510">
    <property type="entry name" value="coaD_prev_kdtB"/>
    <property type="match status" value="1"/>
</dbReference>
<feature type="domain" description="Cytidyltransferase-like" evidence="10">
    <location>
        <begin position="5"/>
        <end position="138"/>
    </location>
</feature>
<keyword evidence="6 9" id="KW-0460">Magnesium</keyword>
<keyword evidence="4 9" id="KW-0547">Nucleotide-binding</keyword>
<dbReference type="CDD" id="cd02163">
    <property type="entry name" value="PPAT"/>
    <property type="match status" value="1"/>
</dbReference>
<evidence type="ECO:0000256" key="7">
    <source>
        <dbReference type="ARBA" id="ARBA00022993"/>
    </source>
</evidence>
<dbReference type="Gene3D" id="3.40.50.620">
    <property type="entry name" value="HUPs"/>
    <property type="match status" value="1"/>
</dbReference>
<dbReference type="Pfam" id="PF01467">
    <property type="entry name" value="CTP_transf_like"/>
    <property type="match status" value="1"/>
</dbReference>
<dbReference type="SUPFAM" id="SSF52374">
    <property type="entry name" value="Nucleotidylyl transferase"/>
    <property type="match status" value="1"/>
</dbReference>
<dbReference type="KEGG" id="kro:BVG79_01728"/>
<dbReference type="AlphaFoldDB" id="A0A1W6P0N4"/>
<dbReference type="Proteomes" id="UP000242447">
    <property type="component" value="Chromosome"/>
</dbReference>
<dbReference type="InterPro" id="IPR004821">
    <property type="entry name" value="Cyt_trans-like"/>
</dbReference>
<dbReference type="PRINTS" id="PR01020">
    <property type="entry name" value="LPSBIOSNTHSS"/>
</dbReference>
<evidence type="ECO:0000256" key="4">
    <source>
        <dbReference type="ARBA" id="ARBA00022741"/>
    </source>
</evidence>
<feature type="binding site" evidence="9">
    <location>
        <position position="9"/>
    </location>
    <ligand>
        <name>substrate</name>
    </ligand>
</feature>
<comment type="similarity">
    <text evidence="9">Belongs to the bacterial CoaD family.</text>
</comment>
<feature type="binding site" evidence="9">
    <location>
        <begin position="93"/>
        <end position="95"/>
    </location>
    <ligand>
        <name>ATP</name>
        <dbReference type="ChEBI" id="CHEBI:30616"/>
    </ligand>
</feature>
<gene>
    <name evidence="9 11" type="primary">coaD</name>
    <name evidence="11" type="ORF">BVG79_01728</name>
</gene>
<dbReference type="RefSeq" id="WP_085786514.1">
    <property type="nucleotide sequence ID" value="NZ_CP019937.1"/>
</dbReference>
<evidence type="ECO:0000259" key="10">
    <source>
        <dbReference type="Pfam" id="PF01467"/>
    </source>
</evidence>
<dbReference type="GO" id="GO:0005524">
    <property type="term" value="F:ATP binding"/>
    <property type="evidence" value="ECO:0007669"/>
    <property type="project" value="UniProtKB-KW"/>
</dbReference>
<evidence type="ECO:0000256" key="3">
    <source>
        <dbReference type="ARBA" id="ARBA00022695"/>
    </source>
</evidence>
<feature type="binding site" evidence="9">
    <location>
        <position position="92"/>
    </location>
    <ligand>
        <name>substrate</name>
    </ligand>
</feature>
<feature type="site" description="Transition state stabilizer" evidence="9">
    <location>
        <position position="17"/>
    </location>
</feature>
<dbReference type="EC" id="2.7.7.3" evidence="9"/>
<dbReference type="GO" id="GO:0005737">
    <property type="term" value="C:cytoplasm"/>
    <property type="evidence" value="ECO:0007669"/>
    <property type="project" value="UniProtKB-SubCell"/>
</dbReference>
<dbReference type="GO" id="GO:0004595">
    <property type="term" value="F:pantetheine-phosphate adenylyltransferase activity"/>
    <property type="evidence" value="ECO:0007669"/>
    <property type="project" value="UniProtKB-UniRule"/>
</dbReference>
<comment type="function">
    <text evidence="9">Reversibly transfers an adenylyl group from ATP to 4'-phosphopantetheine, yielding dephospho-CoA (dPCoA) and pyrophosphate.</text>
</comment>
<evidence type="ECO:0000256" key="5">
    <source>
        <dbReference type="ARBA" id="ARBA00022840"/>
    </source>
</evidence>
<feature type="binding site" evidence="9">
    <location>
        <position position="41"/>
    </location>
    <ligand>
        <name>substrate</name>
    </ligand>
</feature>
<evidence type="ECO:0000256" key="2">
    <source>
        <dbReference type="ARBA" id="ARBA00022679"/>
    </source>
</evidence>
<keyword evidence="1 9" id="KW-0963">Cytoplasm</keyword>
<name>A0A1W6P0N4_9RHOB</name>
<dbReference type="InterPro" id="IPR001980">
    <property type="entry name" value="PPAT"/>
</dbReference>
<evidence type="ECO:0000313" key="12">
    <source>
        <dbReference type="Proteomes" id="UP000242447"/>
    </source>
</evidence>
<comment type="pathway">
    <text evidence="9">Cofactor biosynthesis; coenzyme A biosynthesis; CoA from (R)-pantothenate: step 4/5.</text>
</comment>
<keyword evidence="7 9" id="KW-0173">Coenzyme A biosynthesis</keyword>
<dbReference type="NCBIfam" id="TIGR00125">
    <property type="entry name" value="cyt_tran_rel"/>
    <property type="match status" value="1"/>
</dbReference>
<dbReference type="InterPro" id="IPR014729">
    <property type="entry name" value="Rossmann-like_a/b/a_fold"/>
</dbReference>
<keyword evidence="12" id="KW-1185">Reference proteome</keyword>
<sequence length="163" mass="17203">MRTGLYPGTFDPVTFGHLDIITRALRVVDHLVIGVAVNAGKGPLFTLAERVALLQAEVTDLPDGAAARITVQPFETLLVDFARDVGAQVIIRGLRSGADFEYEAPMAAMNAVLSPAIETAFLMAAPQHQAVASRLVKEVARLGGDVTAFVPAGVAQALREKLG</sequence>
<comment type="subunit">
    <text evidence="9">Homohexamer.</text>
</comment>
<dbReference type="PANTHER" id="PTHR21342:SF1">
    <property type="entry name" value="PHOSPHOPANTETHEINE ADENYLYLTRANSFERASE"/>
    <property type="match status" value="1"/>
</dbReference>
<evidence type="ECO:0000256" key="6">
    <source>
        <dbReference type="ARBA" id="ARBA00022842"/>
    </source>
</evidence>
<dbReference type="UniPathway" id="UPA00241">
    <property type="reaction ID" value="UER00355"/>
</dbReference>
<dbReference type="OrthoDB" id="9806661at2"/>
<comment type="subcellular location">
    <subcellularLocation>
        <location evidence="9">Cytoplasm</location>
    </subcellularLocation>
</comment>
<accession>A0A1W6P0N4</accession>
<evidence type="ECO:0000256" key="1">
    <source>
        <dbReference type="ARBA" id="ARBA00022490"/>
    </source>
</evidence>
<dbReference type="HAMAP" id="MF_00151">
    <property type="entry name" value="PPAT_bact"/>
    <property type="match status" value="1"/>
</dbReference>
<keyword evidence="3 9" id="KW-0548">Nucleotidyltransferase</keyword>
<comment type="cofactor">
    <cofactor evidence="9">
        <name>Mg(2+)</name>
        <dbReference type="ChEBI" id="CHEBI:18420"/>
    </cofactor>
</comment>
<feature type="binding site" evidence="9">
    <location>
        <begin position="9"/>
        <end position="10"/>
    </location>
    <ligand>
        <name>ATP</name>
        <dbReference type="ChEBI" id="CHEBI:30616"/>
    </ligand>
</feature>
<organism evidence="11 12">
    <name type="scientific">Ketogulonicigenium robustum</name>
    <dbReference type="NCBI Taxonomy" id="92947"/>
    <lineage>
        <taxon>Bacteria</taxon>
        <taxon>Pseudomonadati</taxon>
        <taxon>Pseudomonadota</taxon>
        <taxon>Alphaproteobacteria</taxon>
        <taxon>Rhodobacterales</taxon>
        <taxon>Roseobacteraceae</taxon>
        <taxon>Ketogulonicigenium</taxon>
    </lineage>
</organism>
<dbReference type="PANTHER" id="PTHR21342">
    <property type="entry name" value="PHOSPHOPANTETHEINE ADENYLYLTRANSFERASE"/>
    <property type="match status" value="1"/>
</dbReference>
<feature type="binding site" evidence="9">
    <location>
        <begin position="128"/>
        <end position="134"/>
    </location>
    <ligand>
        <name>ATP</name>
        <dbReference type="ChEBI" id="CHEBI:30616"/>
    </ligand>
</feature>
<dbReference type="GO" id="GO:0015937">
    <property type="term" value="P:coenzyme A biosynthetic process"/>
    <property type="evidence" value="ECO:0007669"/>
    <property type="project" value="UniProtKB-UniRule"/>
</dbReference>
<keyword evidence="2 9" id="KW-0808">Transferase</keyword>
<proteinExistence type="inferred from homology"/>